<dbReference type="Proteomes" id="UP000290189">
    <property type="component" value="Unassembled WGS sequence"/>
</dbReference>
<evidence type="ECO:0000259" key="5">
    <source>
        <dbReference type="PROSITE" id="PS51366"/>
    </source>
</evidence>
<keyword evidence="3" id="KW-0648">Protein biosynthesis</keyword>
<feature type="region of interest" description="Disordered" evidence="4">
    <location>
        <begin position="51"/>
        <end position="91"/>
    </location>
</feature>
<dbReference type="PANTHER" id="PTHR23253:SF9">
    <property type="entry name" value="EUKARYOTIC TRANSLATION INITIATION FACTOR 4 GAMMA 2"/>
    <property type="match status" value="1"/>
</dbReference>
<dbReference type="SUPFAM" id="SSF48371">
    <property type="entry name" value="ARM repeat"/>
    <property type="match status" value="2"/>
</dbReference>
<evidence type="ECO:0000256" key="4">
    <source>
        <dbReference type="SAM" id="MobiDB-lite"/>
    </source>
</evidence>
<geneLocation type="mitochondrion" evidence="6"/>
<dbReference type="GO" id="GO:0016281">
    <property type="term" value="C:eukaryotic translation initiation factor 4F complex"/>
    <property type="evidence" value="ECO:0007669"/>
    <property type="project" value="TreeGrafter"/>
</dbReference>
<feature type="domain" description="MI" evidence="5">
    <location>
        <begin position="538"/>
        <end position="659"/>
    </location>
</feature>
<evidence type="ECO:0000313" key="6">
    <source>
        <dbReference type="EMBL" id="SPQ93171.1"/>
    </source>
</evidence>
<reference evidence="6 7" key="1">
    <citation type="submission" date="2018-03" db="EMBL/GenBank/DDBJ databases">
        <authorList>
            <person name="Fogelqvist J."/>
        </authorList>
    </citation>
    <scope>NUCLEOTIDE SEQUENCE [LARGE SCALE GENOMIC DNA]</scope>
</reference>
<feature type="compositionally biased region" description="Basic and acidic residues" evidence="4">
    <location>
        <begin position="154"/>
        <end position="166"/>
    </location>
</feature>
<dbReference type="EMBL" id="OVEO01000001">
    <property type="protein sequence ID" value="SPQ93171.1"/>
    <property type="molecule type" value="Genomic_DNA"/>
</dbReference>
<accession>A0A3P3XYZ1</accession>
<feature type="compositionally biased region" description="Polar residues" evidence="4">
    <location>
        <begin position="483"/>
        <end position="493"/>
    </location>
</feature>
<dbReference type="Gene3D" id="1.25.40.180">
    <property type="match status" value="2"/>
</dbReference>
<dbReference type="SMART" id="SM00543">
    <property type="entry name" value="MIF4G"/>
    <property type="match status" value="1"/>
</dbReference>
<feature type="region of interest" description="Disordered" evidence="4">
    <location>
        <begin position="435"/>
        <end position="537"/>
    </location>
</feature>
<dbReference type="Pfam" id="PF02854">
    <property type="entry name" value="MIF4G"/>
    <property type="match status" value="1"/>
</dbReference>
<proteinExistence type="inferred from homology"/>
<dbReference type="InterPro" id="IPR016024">
    <property type="entry name" value="ARM-type_fold"/>
</dbReference>
<feature type="compositionally biased region" description="Acidic residues" evidence="4">
    <location>
        <begin position="505"/>
        <end position="537"/>
    </location>
</feature>
<protein>
    <recommendedName>
        <fullName evidence="5">MI domain-containing protein</fullName>
    </recommendedName>
</protein>
<name>A0A3P3XYZ1_PLABS</name>
<dbReference type="PANTHER" id="PTHR23253">
    <property type="entry name" value="EUKARYOTIC TRANSLATION INITIATION FACTOR 4 GAMMA"/>
    <property type="match status" value="1"/>
</dbReference>
<evidence type="ECO:0000256" key="3">
    <source>
        <dbReference type="ARBA" id="ARBA00022917"/>
    </source>
</evidence>
<keyword evidence="6" id="KW-0496">Mitochondrion</keyword>
<dbReference type="InterPro" id="IPR003890">
    <property type="entry name" value="MIF4G-like_typ-3"/>
</dbReference>
<gene>
    <name evidence="6" type="ORF">PLBR_LOCUS386</name>
</gene>
<dbReference type="GO" id="GO:0003729">
    <property type="term" value="F:mRNA binding"/>
    <property type="evidence" value="ECO:0007669"/>
    <property type="project" value="TreeGrafter"/>
</dbReference>
<comment type="similarity">
    <text evidence="1">Belongs to the eukaryotic initiation factor 4G family.</text>
</comment>
<dbReference type="InterPro" id="IPR003891">
    <property type="entry name" value="Initiation_fac_eIF4g_MI"/>
</dbReference>
<feature type="compositionally biased region" description="Polar residues" evidence="4">
    <location>
        <begin position="444"/>
        <end position="454"/>
    </location>
</feature>
<dbReference type="PROSITE" id="PS51366">
    <property type="entry name" value="MI"/>
    <property type="match status" value="1"/>
</dbReference>
<dbReference type="AlphaFoldDB" id="A0A3P3XYZ1"/>
<evidence type="ECO:0000256" key="2">
    <source>
        <dbReference type="ARBA" id="ARBA00022540"/>
    </source>
</evidence>
<dbReference type="GO" id="GO:0003743">
    <property type="term" value="F:translation initiation factor activity"/>
    <property type="evidence" value="ECO:0007669"/>
    <property type="project" value="UniProtKB-KW"/>
</dbReference>
<sequence length="728" mass="81925">MSMDMLIPTPTVFTIEQLLSYRDKFTTPPAELVGVEGIPVQGNPHYDELMEQQSRRSSIATDHVKSPMRSSWRGSPRGGPQVQLSRNRSLVRRHVPKEVDIDDGVDVSKSRNALVLAAAAARADRSTSSRGADNESGTNAPQRRREQSQQPRQRRGDTRDWRDRSQPPRAKGGRYDENKPKHGGLHQSDNKWKMDKSSRDECEQAESAILVILNKLTPETFMKLSDQAATITVTGAETLERLCAKMFEKAIDEASFASMYAQFIARLSAKLPTFRNEDGQQIDVRSTIITRCYHLLTQGPDRTHLESLQEPELSEEQQKIKSRQTGNVILMGELFKHGLLAEHVVHVSIEMLLTNWEASQSVDDVESLIPFIQTVGSFVDKQSPAKMDEYFGRITSMSKSKSLLPRLRFMLMDLIDLRRNRWRLRREKVVDPKMLDDVRKQNDKSTSPWSSARQPTKRFAGPPPAMRPAILRPPSKPAPWAPKQTNQRPSFSWGSIPHDMRGQDDGDEHDDEPEAEAPEQEEPETTEANDADNEVDDEVSRKVDALVREYYSCDDVDEALLCVREIGPAGNRLVVRTAIAIAFDMKDSNREQLRTFLAVLLDKEIIPASDMLAAISALLEEFDDIAIDIPRAPLYLANVLGDLVGDGSLPFADVVAMLRNTTTTQALGMIALDALARIKAKHGGEEKLHDIWTKVDVSEFKRLFQPKQLMPTTFKHNLEAKGLLCLPI</sequence>
<evidence type="ECO:0000256" key="1">
    <source>
        <dbReference type="ARBA" id="ARBA00005775"/>
    </source>
</evidence>
<dbReference type="Pfam" id="PF02847">
    <property type="entry name" value="MA3"/>
    <property type="match status" value="1"/>
</dbReference>
<keyword evidence="2" id="KW-0396">Initiation factor</keyword>
<feature type="region of interest" description="Disordered" evidence="4">
    <location>
        <begin position="120"/>
        <end position="199"/>
    </location>
</feature>
<feature type="compositionally biased region" description="Polar residues" evidence="4">
    <location>
        <begin position="51"/>
        <end position="60"/>
    </location>
</feature>
<feature type="compositionally biased region" description="Basic and acidic residues" evidence="4">
    <location>
        <begin position="188"/>
        <end position="199"/>
    </location>
</feature>
<organism evidence="6 7">
    <name type="scientific">Plasmodiophora brassicae</name>
    <name type="common">Clubroot disease agent</name>
    <dbReference type="NCBI Taxonomy" id="37360"/>
    <lineage>
        <taxon>Eukaryota</taxon>
        <taxon>Sar</taxon>
        <taxon>Rhizaria</taxon>
        <taxon>Endomyxa</taxon>
        <taxon>Phytomyxea</taxon>
        <taxon>Plasmodiophorida</taxon>
        <taxon>Plasmodiophoridae</taxon>
        <taxon>Plasmodiophora</taxon>
    </lineage>
</organism>
<dbReference type="SMART" id="SM00544">
    <property type="entry name" value="MA3"/>
    <property type="match status" value="1"/>
</dbReference>
<evidence type="ECO:0000313" key="7">
    <source>
        <dbReference type="Proteomes" id="UP000290189"/>
    </source>
</evidence>